<accession>A0A0P1EBM6</accession>
<feature type="transmembrane region" description="Helical" evidence="3">
    <location>
        <begin position="214"/>
        <end position="231"/>
    </location>
</feature>
<dbReference type="Pfam" id="PF01734">
    <property type="entry name" value="Patatin"/>
    <property type="match status" value="1"/>
</dbReference>
<feature type="transmembrane region" description="Helical" evidence="3">
    <location>
        <begin position="272"/>
        <end position="290"/>
    </location>
</feature>
<feature type="transmembrane region" description="Helical" evidence="3">
    <location>
        <begin position="131"/>
        <end position="147"/>
    </location>
</feature>
<evidence type="ECO:0000259" key="4">
    <source>
        <dbReference type="Pfam" id="PF01734"/>
    </source>
</evidence>
<evidence type="ECO:0000256" key="1">
    <source>
        <dbReference type="ARBA" id="ARBA00023098"/>
    </source>
</evidence>
<evidence type="ECO:0000256" key="3">
    <source>
        <dbReference type="SAM" id="Phobius"/>
    </source>
</evidence>
<gene>
    <name evidence="5" type="ORF">RUA4292_00569</name>
</gene>
<dbReference type="GO" id="GO:0006629">
    <property type="term" value="P:lipid metabolic process"/>
    <property type="evidence" value="ECO:0007669"/>
    <property type="project" value="UniProtKB-KW"/>
</dbReference>
<dbReference type="EMBL" id="CYPU01000011">
    <property type="protein sequence ID" value="CUH46403.1"/>
    <property type="molecule type" value="Genomic_DNA"/>
</dbReference>
<feature type="transmembrane region" description="Helical" evidence="3">
    <location>
        <begin position="60"/>
        <end position="79"/>
    </location>
</feature>
<feature type="domain" description="PNPLA" evidence="4">
    <location>
        <begin position="393"/>
        <end position="635"/>
    </location>
</feature>
<feature type="transmembrane region" description="Helical" evidence="3">
    <location>
        <begin position="387"/>
        <end position="408"/>
    </location>
</feature>
<dbReference type="InterPro" id="IPR016035">
    <property type="entry name" value="Acyl_Trfase/lysoPLipase"/>
</dbReference>
<feature type="transmembrane region" description="Helical" evidence="3">
    <location>
        <begin position="159"/>
        <end position="177"/>
    </location>
</feature>
<dbReference type="RefSeq" id="WP_058276201.1">
    <property type="nucleotide sequence ID" value="NZ_CYPU01000011.1"/>
</dbReference>
<evidence type="ECO:0000313" key="5">
    <source>
        <dbReference type="EMBL" id="CUH46403.1"/>
    </source>
</evidence>
<feature type="transmembrane region" description="Helical" evidence="3">
    <location>
        <begin position="189"/>
        <end position="207"/>
    </location>
</feature>
<dbReference type="InterPro" id="IPR002641">
    <property type="entry name" value="PNPLA_dom"/>
</dbReference>
<protein>
    <recommendedName>
        <fullName evidence="4">PNPLA domain-containing protein</fullName>
    </recommendedName>
</protein>
<proteinExistence type="predicted"/>
<feature type="transmembrane region" description="Helical" evidence="3">
    <location>
        <begin position="100"/>
        <end position="119"/>
    </location>
</feature>
<feature type="transmembrane region" description="Helical" evidence="3">
    <location>
        <begin position="7"/>
        <end position="27"/>
    </location>
</feature>
<dbReference type="OrthoDB" id="581211at2"/>
<name>A0A0P1EBM6_9RHOB</name>
<feature type="transmembrane region" description="Helical" evidence="3">
    <location>
        <begin position="237"/>
        <end position="252"/>
    </location>
</feature>
<dbReference type="SUPFAM" id="SSF52151">
    <property type="entry name" value="FabD/lysophospholipase-like"/>
    <property type="match status" value="1"/>
</dbReference>
<reference evidence="5 6" key="1">
    <citation type="submission" date="2015-09" db="EMBL/GenBank/DDBJ databases">
        <authorList>
            <consortium name="Swine Surveillance"/>
        </authorList>
    </citation>
    <scope>NUCLEOTIDE SEQUENCE [LARGE SCALE GENOMIC DNA]</scope>
    <source>
        <strain evidence="5 6">CECT 4292</strain>
    </source>
</reference>
<dbReference type="GeneID" id="55491874"/>
<dbReference type="Proteomes" id="UP000050783">
    <property type="component" value="Unassembled WGS sequence"/>
</dbReference>
<feature type="region of interest" description="Disordered" evidence="2">
    <location>
        <begin position="749"/>
        <end position="771"/>
    </location>
</feature>
<dbReference type="AlphaFoldDB" id="A0A0P1EBM6"/>
<keyword evidence="1" id="KW-0443">Lipid metabolism</keyword>
<dbReference type="Gene3D" id="3.40.1090.10">
    <property type="entry name" value="Cytosolic phospholipase A2 catalytic domain"/>
    <property type="match status" value="1"/>
</dbReference>
<organism evidence="5 6">
    <name type="scientific">Ruegeria atlantica</name>
    <dbReference type="NCBI Taxonomy" id="81569"/>
    <lineage>
        <taxon>Bacteria</taxon>
        <taxon>Pseudomonadati</taxon>
        <taxon>Pseudomonadota</taxon>
        <taxon>Alphaproteobacteria</taxon>
        <taxon>Rhodobacterales</taxon>
        <taxon>Roseobacteraceae</taxon>
        <taxon>Ruegeria</taxon>
    </lineage>
</organism>
<evidence type="ECO:0000313" key="6">
    <source>
        <dbReference type="Proteomes" id="UP000050783"/>
    </source>
</evidence>
<keyword evidence="3" id="KW-0472">Membrane</keyword>
<keyword evidence="3" id="KW-1133">Transmembrane helix</keyword>
<sequence>MYQLFRILYGPTFLAFGFWYFCTLDPVKEVFLGYAADMGKNGVGFSNFSKLELSWNKPVVSFWIKTGLLCFIPISLWSASRIALHEFGMGDERKGKKVSIVLGSIAYFGLITGVTQAAFSPDATGLPKWPFLVLVLVFVPLFSWVYIKLHRLLVYLIKLDFGHLIVAVPAASILYAIDQSPALRETIGASGVTSIFFVLAAYGLVTLTVLSRRMPGGFEIIFLLLMLSQALMSPFRAIVFAGVFFFLLCYANSKKFQTWFGHEWRSTKRDKVILLSTATVFFGIFIWGAVGTKCGSLSGCNLIAGTPRLDAAEDSCGLRCTTRDGLRYSEPTPSPSLAIVELTKRQTFERLMLPLIQDKSSIADLIFPLARVPNDSRLQVPTENSPVFLFAAQGGGLYAAYHTAFYLATRADKEPGFTRNVFIVSGVSGGSIGAAVYWAIRKSGVCVSPGTDSECHRNAVRQILDRDFLAHALTGLFFRDNLDNFVPISTLSKQPIDRGRMLENALGRSINLWLDDVGQVDDGVKANENLLDTPLANSWDELLGAPLLLFNTTRVSDGKKIVLSPFDRLSLNETGRIFMEDDLELTVGNAAVMSARFPIVTPPGRVFAGNTRQDSILQVQQLADGGYFDNSGLDTLNEFIPSISQHLDDRPINLMVFRSEEPRLPGAIKGTISAPISAFHKAWKARTEQTVRRLTVVYGDAPGADPTVRVCFVEAEIEKVNFTVSWYLSQTTFKAIEDRVEQELGLDGLEPEGSEQQNAEGEGASIESNGNECELRRAVGTGNLVPRWNLPTKGFVGVELDGKPK</sequence>
<evidence type="ECO:0000256" key="2">
    <source>
        <dbReference type="SAM" id="MobiDB-lite"/>
    </source>
</evidence>
<feature type="transmembrane region" description="Helical" evidence="3">
    <location>
        <begin position="420"/>
        <end position="440"/>
    </location>
</feature>
<keyword evidence="3" id="KW-0812">Transmembrane</keyword>